<name>A0ABN4D8T6_STRIN</name>
<gene>
    <name evidence="1" type="ORF">DQ08_02500</name>
</gene>
<dbReference type="Proteomes" id="UP000025245">
    <property type="component" value="Chromosome"/>
</dbReference>
<reference evidence="1 2" key="1">
    <citation type="journal article" date="2014" name="Genome Announc.">
        <title>Complete Genome Sequence of a Virulent Strain, Streptococcus iniae ISET0901, Isolated from Diseased Tilapia.</title>
        <authorList>
            <person name="Pridgeon J.W."/>
            <person name="Zhang D."/>
            <person name="Zhang L."/>
        </authorList>
    </citation>
    <scope>NUCLEOTIDE SEQUENCE [LARGE SCALE GENOMIC DNA]</scope>
    <source>
        <strain evidence="1 2">ISET0901</strain>
    </source>
</reference>
<evidence type="ECO:0000313" key="2">
    <source>
        <dbReference type="Proteomes" id="UP000025245"/>
    </source>
</evidence>
<organism evidence="1 2">
    <name type="scientific">Streptococcus iniae</name>
    <name type="common">Streptococcus shiloi</name>
    <dbReference type="NCBI Taxonomy" id="1346"/>
    <lineage>
        <taxon>Bacteria</taxon>
        <taxon>Bacillati</taxon>
        <taxon>Bacillota</taxon>
        <taxon>Bacilli</taxon>
        <taxon>Lactobacillales</taxon>
        <taxon>Streptococcaceae</taxon>
        <taxon>Streptococcus</taxon>
    </lineage>
</organism>
<evidence type="ECO:0000313" key="1">
    <source>
        <dbReference type="EMBL" id="AHY15351.1"/>
    </source>
</evidence>
<proteinExistence type="predicted"/>
<dbReference type="EMBL" id="CP007586">
    <property type="protein sequence ID" value="AHY15351.1"/>
    <property type="molecule type" value="Genomic_DNA"/>
</dbReference>
<protein>
    <submittedName>
        <fullName evidence="1">Uncharacterized protein</fullName>
    </submittedName>
</protein>
<accession>A0ABN4D8T6</accession>
<keyword evidence="2" id="KW-1185">Reference proteome</keyword>
<sequence length="86" mass="9710">MWDNLKKEDKEKYKTFITNFASLSEAFSQKAEVENETSATEYVAPIINSKFQETVFQKAFNAVGEDISNTSYDASLEVDADVILKS</sequence>